<comment type="caution">
    <text evidence="1">The sequence shown here is derived from an EMBL/GenBank/DDBJ whole genome shotgun (WGS) entry which is preliminary data.</text>
</comment>
<protein>
    <recommendedName>
        <fullName evidence="3">RVP_2 domain-containing protein</fullName>
    </recommendedName>
</protein>
<dbReference type="PANTHER" id="PTHR33240:SF8">
    <property type="entry name" value="OS03G0439900 PROTEIN"/>
    <property type="match status" value="1"/>
</dbReference>
<keyword evidence="2" id="KW-1185">Reference proteome</keyword>
<dbReference type="InterPro" id="IPR021109">
    <property type="entry name" value="Peptidase_aspartic_dom_sf"/>
</dbReference>
<evidence type="ECO:0008006" key="3">
    <source>
        <dbReference type="Google" id="ProtNLM"/>
    </source>
</evidence>
<dbReference type="Proteomes" id="UP000187406">
    <property type="component" value="Unassembled WGS sequence"/>
</dbReference>
<name>A0A1Q3CZF0_CEPFO</name>
<evidence type="ECO:0000313" key="1">
    <source>
        <dbReference type="EMBL" id="GAV85626.1"/>
    </source>
</evidence>
<dbReference type="EMBL" id="BDDD01003625">
    <property type="protein sequence ID" value="GAV85626.1"/>
    <property type="molecule type" value="Genomic_DNA"/>
</dbReference>
<dbReference type="AlphaFoldDB" id="A0A1Q3CZF0"/>
<dbReference type="OrthoDB" id="1400091at2759"/>
<dbReference type="PANTHER" id="PTHR33240">
    <property type="entry name" value="OS08G0508500 PROTEIN"/>
    <property type="match status" value="1"/>
</dbReference>
<gene>
    <name evidence="1" type="ORF">CFOL_v3_29062</name>
</gene>
<proteinExistence type="predicted"/>
<sequence length="140" mass="15790">MVRLDKRPRTDQVTTFIDIDYDCIQTPHNDAMVVTLTVANFEVNRVLIDNGSSTDIMFYDIFEKLKLGTNRLKPMDSPLCGFSGERVHEEGTIELLVTIGVAPQQSTIMVKFLVVKLPYAYNVIIGRPILNFLSSVYTTS</sequence>
<evidence type="ECO:0000313" key="2">
    <source>
        <dbReference type="Proteomes" id="UP000187406"/>
    </source>
</evidence>
<reference evidence="2" key="1">
    <citation type="submission" date="2016-04" db="EMBL/GenBank/DDBJ databases">
        <title>Cephalotus genome sequencing.</title>
        <authorList>
            <person name="Fukushima K."/>
            <person name="Hasebe M."/>
            <person name="Fang X."/>
        </authorList>
    </citation>
    <scope>NUCLEOTIDE SEQUENCE [LARGE SCALE GENOMIC DNA]</scope>
    <source>
        <strain evidence="2">cv. St1</strain>
    </source>
</reference>
<organism evidence="1 2">
    <name type="scientific">Cephalotus follicularis</name>
    <name type="common">Albany pitcher plant</name>
    <dbReference type="NCBI Taxonomy" id="3775"/>
    <lineage>
        <taxon>Eukaryota</taxon>
        <taxon>Viridiplantae</taxon>
        <taxon>Streptophyta</taxon>
        <taxon>Embryophyta</taxon>
        <taxon>Tracheophyta</taxon>
        <taxon>Spermatophyta</taxon>
        <taxon>Magnoliopsida</taxon>
        <taxon>eudicotyledons</taxon>
        <taxon>Gunneridae</taxon>
        <taxon>Pentapetalae</taxon>
        <taxon>rosids</taxon>
        <taxon>fabids</taxon>
        <taxon>Oxalidales</taxon>
        <taxon>Cephalotaceae</taxon>
        <taxon>Cephalotus</taxon>
    </lineage>
</organism>
<dbReference type="Gene3D" id="2.40.70.10">
    <property type="entry name" value="Acid Proteases"/>
    <property type="match status" value="1"/>
</dbReference>
<accession>A0A1Q3CZF0</accession>
<dbReference type="InParanoid" id="A0A1Q3CZF0"/>
<dbReference type="CDD" id="cd00303">
    <property type="entry name" value="retropepsin_like"/>
    <property type="match status" value="1"/>
</dbReference>